<feature type="compositionally biased region" description="Basic residues" evidence="1">
    <location>
        <begin position="50"/>
        <end position="64"/>
    </location>
</feature>
<feature type="compositionally biased region" description="Basic and acidic residues" evidence="1">
    <location>
        <begin position="28"/>
        <end position="42"/>
    </location>
</feature>
<name>A0A1G7RHI7_9EURY</name>
<dbReference type="Proteomes" id="UP000324020">
    <property type="component" value="Unassembled WGS sequence"/>
</dbReference>
<evidence type="ECO:0000313" key="2">
    <source>
        <dbReference type="EMBL" id="SDG10238.1"/>
    </source>
</evidence>
<protein>
    <submittedName>
        <fullName evidence="2">Uncharacterized protein</fullName>
    </submittedName>
</protein>
<evidence type="ECO:0000256" key="1">
    <source>
        <dbReference type="SAM" id="MobiDB-lite"/>
    </source>
</evidence>
<sequence>MLEAKDSAAARGDESRDSPERNGANATRGEDYWPEGPRRRAAPEAGRGGRTSRRGRRARRPRKRVAPERAAAVITCTYPISAIKAFRNTRPIADRRRNPPNTQPLAYKWLTVDRRRTPPKPQPLTYKWLTVDRRRTPPKPQPRGRRTLAALLARSARCGAYVACGGLAAAPLSPARTATAPHASPASPLAPFGRSRRPSRVLLAAAEGGRSQARATAPVFIRNRRYDVRI</sequence>
<feature type="compositionally biased region" description="Basic and acidic residues" evidence="1">
    <location>
        <begin position="1"/>
        <end position="20"/>
    </location>
</feature>
<proteinExistence type="predicted"/>
<evidence type="ECO:0000313" key="3">
    <source>
        <dbReference type="Proteomes" id="UP000324020"/>
    </source>
</evidence>
<dbReference type="EMBL" id="FNBO01000015">
    <property type="protein sequence ID" value="SDG10238.1"/>
    <property type="molecule type" value="Genomic_DNA"/>
</dbReference>
<reference evidence="2 3" key="1">
    <citation type="submission" date="2016-10" db="EMBL/GenBank/DDBJ databases">
        <authorList>
            <person name="Varghese N."/>
            <person name="Submissions S."/>
        </authorList>
    </citation>
    <scope>NUCLEOTIDE SEQUENCE [LARGE SCALE GENOMIC DNA]</scope>
    <source>
        <strain evidence="2 3">CGMCC 1.3527</strain>
    </source>
</reference>
<dbReference type="AlphaFoldDB" id="A0A1G7RHI7"/>
<feature type="region of interest" description="Disordered" evidence="1">
    <location>
        <begin position="1"/>
        <end position="68"/>
    </location>
</feature>
<gene>
    <name evidence="2" type="ORF">SAMN04488067_11553</name>
</gene>
<keyword evidence="3" id="KW-1185">Reference proteome</keyword>
<accession>A0A1G7RHI7</accession>
<organism evidence="2 3">
    <name type="scientific">Halorubrum xinjiangense</name>
    <dbReference type="NCBI Taxonomy" id="261291"/>
    <lineage>
        <taxon>Archaea</taxon>
        <taxon>Methanobacteriati</taxon>
        <taxon>Methanobacteriota</taxon>
        <taxon>Stenosarchaea group</taxon>
        <taxon>Halobacteria</taxon>
        <taxon>Halobacteriales</taxon>
        <taxon>Haloferacaceae</taxon>
        <taxon>Halorubrum</taxon>
    </lineage>
</organism>